<feature type="binding site" evidence="7">
    <location>
        <position position="249"/>
    </location>
    <ligand>
        <name>substrate</name>
    </ligand>
</feature>
<keyword evidence="5 7" id="KW-0012">Acyltransferase</keyword>
<evidence type="ECO:0000256" key="7">
    <source>
        <dbReference type="HAMAP-Rule" id="MF_00295"/>
    </source>
</evidence>
<organism evidence="8 9">
    <name type="scientific">Streptococcus sciuri</name>
    <dbReference type="NCBI Taxonomy" id="2973939"/>
    <lineage>
        <taxon>Bacteria</taxon>
        <taxon>Bacillati</taxon>
        <taxon>Bacillota</taxon>
        <taxon>Bacilli</taxon>
        <taxon>Lactobacillales</taxon>
        <taxon>Streptococcaceae</taxon>
        <taxon>Streptococcus</taxon>
    </lineage>
</organism>
<feature type="active site" description="Proton acceptor" evidence="7">
    <location>
        <position position="235"/>
    </location>
</feature>
<comment type="caution">
    <text evidence="7">Lacks conserved residue(s) required for the propagation of feature annotation.</text>
</comment>
<feature type="site" description="Important for acyl-CoA specificity" evidence="7">
    <location>
        <position position="111"/>
    </location>
</feature>
<feature type="active site" description="Acyl-thioester intermediate" evidence="7">
    <location>
        <position position="142"/>
    </location>
</feature>
<gene>
    <name evidence="8" type="primary">metA</name>
    <name evidence="7" type="synonym">metAA</name>
    <name evidence="8" type="ORF">NXS10_00145</name>
</gene>
<dbReference type="SUPFAM" id="SSF52317">
    <property type="entry name" value="Class I glutamine amidotransferase-like"/>
    <property type="match status" value="1"/>
</dbReference>
<evidence type="ECO:0000256" key="1">
    <source>
        <dbReference type="ARBA" id="ARBA00022490"/>
    </source>
</evidence>
<reference evidence="8 9" key="1">
    <citation type="journal article" date="2023" name="Int. J. Syst. Evol. Microbiol.">
        <title>Streptococcus sciuri sp. nov., Staphylococcus marylandisciuri sp. nov. and Staphylococcus americanisciuri sp. nov., isolated from faeces of eastern grey squirrel (Sciurus carolinensis).</title>
        <authorList>
            <person name="Volokhov D.V."/>
            <person name="Zagorodnyaya T.A."/>
            <person name="Furtak V.A."/>
            <person name="Nattanmai G."/>
            <person name="Randall L."/>
            <person name="Jose S."/>
            <person name="Gao Y."/>
            <person name="Eisenberg T."/>
            <person name="Delmonte P."/>
            <person name="Blom J."/>
            <person name="Mitchell K.K."/>
        </authorList>
    </citation>
    <scope>NUCLEOTIDE SEQUENCE [LARGE SCALE GENOMIC DNA]</scope>
    <source>
        <strain evidence="8 9">SQ9-PEA</strain>
    </source>
</reference>
<accession>A0ABT2F6F1</accession>
<comment type="function">
    <text evidence="7">Transfers an acetyl group from acetyl-CoA to L-homoserine, forming acetyl-L-homoserine.</text>
</comment>
<evidence type="ECO:0000256" key="2">
    <source>
        <dbReference type="ARBA" id="ARBA00022605"/>
    </source>
</evidence>
<dbReference type="PANTHER" id="PTHR20919">
    <property type="entry name" value="HOMOSERINE O-SUCCINYLTRANSFERASE"/>
    <property type="match status" value="1"/>
</dbReference>
<keyword evidence="4 7" id="KW-0486">Methionine biosynthesis</keyword>
<name>A0ABT2F6F1_9STRE</name>
<dbReference type="HAMAP" id="MF_00295">
    <property type="entry name" value="MetA_acyltransf"/>
    <property type="match status" value="1"/>
</dbReference>
<feature type="binding site" evidence="7">
    <location>
        <position position="163"/>
    </location>
    <ligand>
        <name>substrate</name>
    </ligand>
</feature>
<dbReference type="RefSeq" id="WP_259136387.1">
    <property type="nucleotide sequence ID" value="NZ_JANUXX010000001.1"/>
</dbReference>
<dbReference type="PIRSF" id="PIRSF000450">
    <property type="entry name" value="H_ser_succinyltr"/>
    <property type="match status" value="1"/>
</dbReference>
<feature type="binding site" evidence="7">
    <location>
        <position position="192"/>
    </location>
    <ligand>
        <name>substrate</name>
    </ligand>
</feature>
<dbReference type="EC" id="2.3.1.31" evidence="7"/>
<evidence type="ECO:0000313" key="8">
    <source>
        <dbReference type="EMBL" id="MCS4487392.1"/>
    </source>
</evidence>
<evidence type="ECO:0000256" key="6">
    <source>
        <dbReference type="ARBA" id="ARBA00049043"/>
    </source>
</evidence>
<dbReference type="NCBIfam" id="TIGR01001">
    <property type="entry name" value="metA"/>
    <property type="match status" value="1"/>
</dbReference>
<evidence type="ECO:0000256" key="4">
    <source>
        <dbReference type="ARBA" id="ARBA00023167"/>
    </source>
</evidence>
<comment type="subcellular location">
    <subcellularLocation>
        <location evidence="7">Cytoplasm</location>
    </subcellularLocation>
</comment>
<evidence type="ECO:0000313" key="9">
    <source>
        <dbReference type="Proteomes" id="UP001206548"/>
    </source>
</evidence>
<feature type="site" description="Important for substrate specificity" evidence="7">
    <location>
        <position position="192"/>
    </location>
</feature>
<evidence type="ECO:0000256" key="3">
    <source>
        <dbReference type="ARBA" id="ARBA00022679"/>
    </source>
</evidence>
<dbReference type="InterPro" id="IPR033752">
    <property type="entry name" value="MetA_family"/>
</dbReference>
<dbReference type="CDD" id="cd03131">
    <property type="entry name" value="GATase1_HTS"/>
    <property type="match status" value="1"/>
</dbReference>
<dbReference type="Proteomes" id="UP001206548">
    <property type="component" value="Unassembled WGS sequence"/>
</dbReference>
<sequence>MPIKIDNALPALDILRSENVFMMDDKRANHQDIRPLEVLILNLMPTKEATETQLLRLLSNTPLQINIDLLYMSSHTSKNTKAEHLETFYKTFDNIKSRYYDGLIITGAPVETLAFEEVDYWQELCQVFQWSKKHVFSTLHLCWGAQAGLYYNYGIDKVLMSQKLSGIYNQDVLDRLNPLMRGFDDCFNSPHSRYTEVVTESVKKLSQLDILAAGDEVGLSILATKDLREVYSFGHLEYDRDTLKKEYLRDLKSHKKIQLPKHYFPNDDPNQVPKLCWNLPATTFFSNWINYAVYQETPYRLEELNNDYTYYACL</sequence>
<comment type="catalytic activity">
    <reaction evidence="6 7">
        <text>L-homoserine + acetyl-CoA = O-acetyl-L-homoserine + CoA</text>
        <dbReference type="Rhea" id="RHEA:13701"/>
        <dbReference type="ChEBI" id="CHEBI:57287"/>
        <dbReference type="ChEBI" id="CHEBI:57288"/>
        <dbReference type="ChEBI" id="CHEBI:57476"/>
        <dbReference type="ChEBI" id="CHEBI:57716"/>
        <dbReference type="EC" id="2.3.1.31"/>
    </reaction>
</comment>
<proteinExistence type="inferred from homology"/>
<dbReference type="EMBL" id="JANUXX010000001">
    <property type="protein sequence ID" value="MCS4487392.1"/>
    <property type="molecule type" value="Genomic_DNA"/>
</dbReference>
<feature type="active site" evidence="7">
    <location>
        <position position="237"/>
    </location>
</feature>
<dbReference type="GO" id="GO:0008899">
    <property type="term" value="F:homoserine O-succinyltransferase activity"/>
    <property type="evidence" value="ECO:0007669"/>
    <property type="project" value="UniProtKB-EC"/>
</dbReference>
<dbReference type="PANTHER" id="PTHR20919:SF0">
    <property type="entry name" value="HOMOSERINE O-SUCCINYLTRANSFERASE"/>
    <property type="match status" value="1"/>
</dbReference>
<protein>
    <recommendedName>
        <fullName evidence="7">Homoserine O-acetyltransferase</fullName>
        <shortName evidence="7">HAT</shortName>
        <ecNumber evidence="7">2.3.1.31</ecNumber>
    </recommendedName>
    <alternativeName>
        <fullName evidence="7">Homoserine transacetylase</fullName>
        <shortName evidence="7">HTA</shortName>
    </alternativeName>
</protein>
<dbReference type="Gene3D" id="3.40.50.880">
    <property type="match status" value="1"/>
</dbReference>
<keyword evidence="3 7" id="KW-0808">Transferase</keyword>
<evidence type="ECO:0000256" key="5">
    <source>
        <dbReference type="ARBA" id="ARBA00023315"/>
    </source>
</evidence>
<keyword evidence="1 7" id="KW-0963">Cytoplasm</keyword>
<comment type="caution">
    <text evidence="8">The sequence shown here is derived from an EMBL/GenBank/DDBJ whole genome shotgun (WGS) entry which is preliminary data.</text>
</comment>
<keyword evidence="9" id="KW-1185">Reference proteome</keyword>
<dbReference type="Pfam" id="PF04204">
    <property type="entry name" value="HTS"/>
    <property type="match status" value="1"/>
</dbReference>
<dbReference type="InterPro" id="IPR005697">
    <property type="entry name" value="HST_MetA"/>
</dbReference>
<comment type="pathway">
    <text evidence="7">Amino-acid biosynthesis; L-methionine biosynthesis via de novo pathway; O-acetyl-L-homoserine from L-homoserine: step 1/1.</text>
</comment>
<dbReference type="InterPro" id="IPR029062">
    <property type="entry name" value="Class_I_gatase-like"/>
</dbReference>
<comment type="similarity">
    <text evidence="7">Belongs to the MetA family.</text>
</comment>
<keyword evidence="2 7" id="KW-0028">Amino-acid biosynthesis</keyword>